<keyword evidence="1" id="KW-0812">Transmembrane</keyword>
<protein>
    <submittedName>
        <fullName evidence="2">Uncharacterized protein</fullName>
    </submittedName>
</protein>
<gene>
    <name evidence="2" type="ORF">CEX98_00660</name>
</gene>
<dbReference type="AlphaFoldDB" id="A0A2A5JW30"/>
<name>A0A2A5JW30_PSEO7</name>
<organism evidence="2 3">
    <name type="scientific">Pseudoalteromonas piscicida</name>
    <dbReference type="NCBI Taxonomy" id="43662"/>
    <lineage>
        <taxon>Bacteria</taxon>
        <taxon>Pseudomonadati</taxon>
        <taxon>Pseudomonadota</taxon>
        <taxon>Gammaproteobacteria</taxon>
        <taxon>Alteromonadales</taxon>
        <taxon>Pseudoalteromonadaceae</taxon>
        <taxon>Pseudoalteromonas</taxon>
    </lineage>
</organism>
<accession>A0A2A5JW30</accession>
<proteinExistence type="predicted"/>
<feature type="transmembrane region" description="Helical" evidence="1">
    <location>
        <begin position="85"/>
        <end position="113"/>
    </location>
</feature>
<keyword evidence="3" id="KW-1185">Reference proteome</keyword>
<dbReference type="Proteomes" id="UP000228621">
    <property type="component" value="Unassembled WGS sequence"/>
</dbReference>
<dbReference type="RefSeq" id="WP_099640218.1">
    <property type="nucleotide sequence ID" value="NZ_NKHF01000003.1"/>
</dbReference>
<keyword evidence="1" id="KW-1133">Transmembrane helix</keyword>
<feature type="transmembrane region" description="Helical" evidence="1">
    <location>
        <begin position="21"/>
        <end position="41"/>
    </location>
</feature>
<evidence type="ECO:0000313" key="3">
    <source>
        <dbReference type="Proteomes" id="UP000228621"/>
    </source>
</evidence>
<dbReference type="EMBL" id="NKHF01000003">
    <property type="protein sequence ID" value="PCK33672.1"/>
    <property type="molecule type" value="Genomic_DNA"/>
</dbReference>
<comment type="caution">
    <text evidence="2">The sequence shown here is derived from an EMBL/GenBank/DDBJ whole genome shotgun (WGS) entry which is preliminary data.</text>
</comment>
<reference evidence="3" key="1">
    <citation type="journal article" date="2019" name="Genome Announc.">
        <title>Draft Genome Sequence of Pseudoalteromonas piscicida Strain 36Y ROTHPW, an Hypersaline Seawater Isolate from the South Coast of Sonora, Mexico.</title>
        <authorList>
            <person name="Sanchez-Diaz R."/>
            <person name="Molina-Garza Z.J."/>
            <person name="Cruz-Suarez L.E."/>
            <person name="Selvin J."/>
            <person name="Kiran G.S."/>
            <person name="Ibarra-Gamez J.C."/>
            <person name="Gomez-Gil B."/>
            <person name="Galaviz-Silva L."/>
        </authorList>
    </citation>
    <scope>NUCLEOTIDE SEQUENCE [LARGE SCALE GENOMIC DNA]</scope>
    <source>
        <strain evidence="3">36Y_RITHPW</strain>
    </source>
</reference>
<evidence type="ECO:0000313" key="2">
    <source>
        <dbReference type="EMBL" id="PCK33672.1"/>
    </source>
</evidence>
<feature type="transmembrane region" description="Helical" evidence="1">
    <location>
        <begin position="47"/>
        <end position="73"/>
    </location>
</feature>
<evidence type="ECO:0000256" key="1">
    <source>
        <dbReference type="SAM" id="Phobius"/>
    </source>
</evidence>
<keyword evidence="1" id="KW-0472">Membrane</keyword>
<sequence>MEKIAIYVEQQKVALDYIKHLTTLSTGSILLLTLLLEKFFSTPNSEWLVLLTFGCFTGAILFLSFAAFGVLLSIRGEVKSSVQHFTAISFIIGIICFIVALISLSGFALVNWWGSMK</sequence>